<keyword evidence="14" id="KW-1185">Reference proteome</keyword>
<evidence type="ECO:0000256" key="7">
    <source>
        <dbReference type="ARBA" id="ARBA00023034"/>
    </source>
</evidence>
<dbReference type="Pfam" id="PF00531">
    <property type="entry name" value="Death"/>
    <property type="match status" value="1"/>
</dbReference>
<proteinExistence type="inferred from homology"/>
<dbReference type="GO" id="GO:0007165">
    <property type="term" value="P:signal transduction"/>
    <property type="evidence" value="ECO:0007669"/>
    <property type="project" value="InterPro"/>
</dbReference>
<dbReference type="SUPFAM" id="SSF53448">
    <property type="entry name" value="Nucleotide-diphospho-sugar transferases"/>
    <property type="match status" value="1"/>
</dbReference>
<evidence type="ECO:0000259" key="12">
    <source>
        <dbReference type="PROSITE" id="PS50209"/>
    </source>
</evidence>
<dbReference type="Proteomes" id="UP000677054">
    <property type="component" value="Unassembled WGS sequence"/>
</dbReference>
<dbReference type="InterPro" id="IPR001315">
    <property type="entry name" value="CARD"/>
</dbReference>
<dbReference type="EMBL" id="CAJPEV010000330">
    <property type="protein sequence ID" value="CAG0884079.1"/>
    <property type="molecule type" value="Genomic_DNA"/>
</dbReference>
<dbReference type="EMBL" id="LR899847">
    <property type="protein sequence ID" value="CAD7242877.1"/>
    <property type="molecule type" value="Genomic_DNA"/>
</dbReference>
<accession>A0A7R8X372</accession>
<feature type="domain" description="Death" evidence="11">
    <location>
        <begin position="194"/>
        <end position="259"/>
    </location>
</feature>
<evidence type="ECO:0000256" key="2">
    <source>
        <dbReference type="ARBA" id="ARBA00009239"/>
    </source>
</evidence>
<dbReference type="Gene3D" id="3.90.550.50">
    <property type="match status" value="1"/>
</dbReference>
<keyword evidence="9" id="KW-0325">Glycoprotein</keyword>
<reference evidence="13" key="1">
    <citation type="submission" date="2020-11" db="EMBL/GenBank/DDBJ databases">
        <authorList>
            <person name="Tran Van P."/>
        </authorList>
    </citation>
    <scope>NUCLEOTIDE SEQUENCE</scope>
</reference>
<dbReference type="InterPro" id="IPR000488">
    <property type="entry name" value="Death_dom"/>
</dbReference>
<dbReference type="PROSITE" id="PS50017">
    <property type="entry name" value="DEATH_DOMAIN"/>
    <property type="match status" value="1"/>
</dbReference>
<dbReference type="InterPro" id="IPR011029">
    <property type="entry name" value="DEATH-like_dom_sf"/>
</dbReference>
<dbReference type="GO" id="GO:0047238">
    <property type="term" value="F:glucuronosyl-N-acetylgalactosaminyl-proteoglycan 4-beta-N-acetylgalactosaminyltransferase activity"/>
    <property type="evidence" value="ECO:0007669"/>
    <property type="project" value="TreeGrafter"/>
</dbReference>
<protein>
    <recommendedName>
        <fullName evidence="10">Hexosyltransferase</fullName>
        <ecNumber evidence="10">2.4.1.-</ecNumber>
    </recommendedName>
</protein>
<name>A0A7R8X372_9CRUS</name>
<dbReference type="GO" id="GO:0042981">
    <property type="term" value="P:regulation of apoptotic process"/>
    <property type="evidence" value="ECO:0007669"/>
    <property type="project" value="InterPro"/>
</dbReference>
<dbReference type="GO" id="GO:0032580">
    <property type="term" value="C:Golgi cisterna membrane"/>
    <property type="evidence" value="ECO:0007669"/>
    <property type="project" value="UniProtKB-SubCell"/>
</dbReference>
<evidence type="ECO:0000256" key="5">
    <source>
        <dbReference type="ARBA" id="ARBA00022968"/>
    </source>
</evidence>
<dbReference type="AlphaFoldDB" id="A0A7R8X372"/>
<dbReference type="InterPro" id="IPR029044">
    <property type="entry name" value="Nucleotide-diphossugar_trans"/>
</dbReference>
<evidence type="ECO:0000256" key="4">
    <source>
        <dbReference type="ARBA" id="ARBA00022692"/>
    </source>
</evidence>
<gene>
    <name evidence="13" type="ORF">DSTB1V02_LOCUS2818</name>
</gene>
<feature type="domain" description="CARD" evidence="12">
    <location>
        <begin position="75"/>
        <end position="151"/>
    </location>
</feature>
<dbReference type="InterPro" id="IPR051227">
    <property type="entry name" value="CS_glycosyltransferase"/>
</dbReference>
<dbReference type="SUPFAM" id="SSF47986">
    <property type="entry name" value="DEATH domain"/>
    <property type="match status" value="2"/>
</dbReference>
<dbReference type="FunFam" id="3.90.550.50:FF:000004">
    <property type="entry name" value="Hexosyltransferase"/>
    <property type="match status" value="1"/>
</dbReference>
<evidence type="ECO:0000256" key="8">
    <source>
        <dbReference type="ARBA" id="ARBA00023136"/>
    </source>
</evidence>
<evidence type="ECO:0000259" key="11">
    <source>
        <dbReference type="PROSITE" id="PS50017"/>
    </source>
</evidence>
<keyword evidence="6" id="KW-1133">Transmembrane helix</keyword>
<dbReference type="PANTHER" id="PTHR12369:SF11">
    <property type="entry name" value="HEXOSYLTRANSFERASE"/>
    <property type="match status" value="1"/>
</dbReference>
<evidence type="ECO:0000256" key="3">
    <source>
        <dbReference type="ARBA" id="ARBA00022679"/>
    </source>
</evidence>
<dbReference type="InterPro" id="IPR008428">
    <property type="entry name" value="Chond_GalNAc"/>
</dbReference>
<dbReference type="Pfam" id="PF00619">
    <property type="entry name" value="CARD"/>
    <property type="match status" value="1"/>
</dbReference>
<dbReference type="Gene3D" id="3.90.550.10">
    <property type="entry name" value="Spore Coat Polysaccharide Biosynthesis Protein SpsA, Chain A"/>
    <property type="match status" value="1"/>
</dbReference>
<comment type="similarity">
    <text evidence="2 10">Belongs to the chondroitin N-acetylgalactosaminyltransferase family.</text>
</comment>
<dbReference type="EC" id="2.4.1.-" evidence="10"/>
<dbReference type="CDD" id="cd01671">
    <property type="entry name" value="CARD"/>
    <property type="match status" value="1"/>
</dbReference>
<dbReference type="OrthoDB" id="431432at2759"/>
<keyword evidence="3 10" id="KW-0808">Transferase</keyword>
<evidence type="ECO:0000256" key="1">
    <source>
        <dbReference type="ARBA" id="ARBA00004447"/>
    </source>
</evidence>
<comment type="subcellular location">
    <subcellularLocation>
        <location evidence="1 10">Golgi apparatus</location>
        <location evidence="1 10">Golgi stack membrane</location>
        <topology evidence="1 10">Single-pass type II membrane protein</topology>
    </subcellularLocation>
</comment>
<dbReference type="PANTHER" id="PTHR12369">
    <property type="entry name" value="CHONDROITIN SYNTHASE"/>
    <property type="match status" value="1"/>
</dbReference>
<dbReference type="PROSITE" id="PS50209">
    <property type="entry name" value="CARD"/>
    <property type="match status" value="1"/>
</dbReference>
<dbReference type="Pfam" id="PF05679">
    <property type="entry name" value="CHGN"/>
    <property type="match status" value="1"/>
</dbReference>
<evidence type="ECO:0000256" key="9">
    <source>
        <dbReference type="ARBA" id="ARBA00023180"/>
    </source>
</evidence>
<keyword evidence="4" id="KW-0812">Transmembrane</keyword>
<organism evidence="13">
    <name type="scientific">Darwinula stevensoni</name>
    <dbReference type="NCBI Taxonomy" id="69355"/>
    <lineage>
        <taxon>Eukaryota</taxon>
        <taxon>Metazoa</taxon>
        <taxon>Ecdysozoa</taxon>
        <taxon>Arthropoda</taxon>
        <taxon>Crustacea</taxon>
        <taxon>Oligostraca</taxon>
        <taxon>Ostracoda</taxon>
        <taxon>Podocopa</taxon>
        <taxon>Podocopida</taxon>
        <taxon>Darwinulocopina</taxon>
        <taxon>Darwinuloidea</taxon>
        <taxon>Darwinulidae</taxon>
        <taxon>Darwinula</taxon>
    </lineage>
</organism>
<evidence type="ECO:0000256" key="10">
    <source>
        <dbReference type="RuleBase" id="RU364016"/>
    </source>
</evidence>
<sequence>MRGIGEGGKEIRGHRGTEASWLSGFLTYMDWLSSCLDVFLRSATHLESQELGIPRAYLALEEIARKGEVKRSEGMEAKDRERLERRWRHLRDRVIPGPVLPFLIEKGILSSEDFQDIHACPSDAKRMDRLLCILTKRGPNAFTALVDALKHDYEWEAQALEEAVPVEKQRDATPVEVTEDMEDLMKRNARLIRDWRKLARRLGLGSAVHGISVRVNLREESAEECLGYLLQEWRGTKGERATFPVLLAALRREHFNDVAGMTWKSKNAWNVLAGVLVGLGITFVCQKLLLFGPGTSSCRNGLLSPDARANAKEEKLVLIGVMTTEAFLRTRVVAAWNTWAQEVPSFASGEVVFFTSGRSDLSGLEGLPVVALPGVDDSYPPQKKSFVMLKYMHDRRLRDFEWFMRLDDDTYVRAEKLAAFLRSVNSSLPHFIGQTGQGNKEEFGRLGLDYDENFCMGGPGIIFSGKTLELVAPHVKDCLGNLLSTHEDVELGRCVLRFANVSCTWAYEVRSLPVPMGTILYHNSSGTEAFTGSLKQKEVHRAITLHPIKNHEYFYHVHKYIHALRIRELEKQLVLLVREMRSLNELDPHPDDAEPSSPFNKSSLGTLMKWRPEEEVEIPAWEFMTKKSLYSWKERNPKRRAEHRLVEGIQDVVREVMEEINASSRERGRLIDFKEILYGYQRVVPWHGLDLILDLLLTYKKYRGKKMTMAVRRHAYLQRPFLPLRLRVVGGKEERERVNVVVPVWGRAESVRRFLGAFVEACGDAPPCRLILVRYRSGEDGAIDDAVREARGRVRGPGEVEVVEGEGEFVRGKALELGASRCCSSRDDLLFFIDVDLTFTGETLENVRSNTLLGKRVYFPIVFSLYDPSLVPLSPPSDPKEDDGPYDRNRGYWRTYGFGVVGIHKGDLTAIGGYDLSIVGWGKEDVDLYEKAWRRKGLDVFRAPDPTLVHVWHPSHCPGDLEASQLRMCRGSAANSLASLPVLHSLLLKDDLLKP</sequence>
<dbReference type="Gene3D" id="1.10.533.10">
    <property type="entry name" value="Death Domain, Fas"/>
    <property type="match status" value="2"/>
</dbReference>
<keyword evidence="7 10" id="KW-0333">Golgi apparatus</keyword>
<evidence type="ECO:0000313" key="14">
    <source>
        <dbReference type="Proteomes" id="UP000677054"/>
    </source>
</evidence>
<keyword evidence="5 10" id="KW-0735">Signal-anchor</keyword>
<evidence type="ECO:0000313" key="13">
    <source>
        <dbReference type="EMBL" id="CAD7242877.1"/>
    </source>
</evidence>
<keyword evidence="8" id="KW-0472">Membrane</keyword>
<evidence type="ECO:0000256" key="6">
    <source>
        <dbReference type="ARBA" id="ARBA00022989"/>
    </source>
</evidence>